<name>A0A4V2SWN8_9FIRM</name>
<evidence type="ECO:0000256" key="1">
    <source>
        <dbReference type="ARBA" id="ARBA00000085"/>
    </source>
</evidence>
<dbReference type="PRINTS" id="PR00344">
    <property type="entry name" value="BCTRLSENSOR"/>
</dbReference>
<dbReference type="PROSITE" id="PS50109">
    <property type="entry name" value="HIS_KIN"/>
    <property type="match status" value="1"/>
</dbReference>
<comment type="catalytic activity">
    <reaction evidence="1">
        <text>ATP + protein L-histidine = ADP + protein N-phospho-L-histidine.</text>
        <dbReference type="EC" id="2.7.13.3"/>
    </reaction>
</comment>
<accession>A0A4V2SWN8</accession>
<evidence type="ECO:0000256" key="3">
    <source>
        <dbReference type="ARBA" id="ARBA00022553"/>
    </source>
</evidence>
<dbReference type="InterPro" id="IPR035965">
    <property type="entry name" value="PAS-like_dom_sf"/>
</dbReference>
<evidence type="ECO:0000313" key="8">
    <source>
        <dbReference type="EMBL" id="TCP62706.1"/>
    </source>
</evidence>
<evidence type="ECO:0000256" key="4">
    <source>
        <dbReference type="ARBA" id="ARBA00022777"/>
    </source>
</evidence>
<dbReference type="Gene3D" id="3.30.450.20">
    <property type="entry name" value="PAS domain"/>
    <property type="match status" value="1"/>
</dbReference>
<dbReference type="InterPro" id="IPR036097">
    <property type="entry name" value="HisK_dim/P_sf"/>
</dbReference>
<dbReference type="GO" id="GO:0000155">
    <property type="term" value="F:phosphorelay sensor kinase activity"/>
    <property type="evidence" value="ECO:0007669"/>
    <property type="project" value="InterPro"/>
</dbReference>
<keyword evidence="9" id="KW-1185">Reference proteome</keyword>
<dbReference type="InterPro" id="IPR036890">
    <property type="entry name" value="HATPase_C_sf"/>
</dbReference>
<dbReference type="SUPFAM" id="SSF47384">
    <property type="entry name" value="Homodimeric domain of signal transducing histidine kinase"/>
    <property type="match status" value="1"/>
</dbReference>
<dbReference type="AlphaFoldDB" id="A0A4V2SWN8"/>
<dbReference type="Pfam" id="PF00512">
    <property type="entry name" value="HisKA"/>
    <property type="match status" value="1"/>
</dbReference>
<dbReference type="CDD" id="cd00082">
    <property type="entry name" value="HisKA"/>
    <property type="match status" value="1"/>
</dbReference>
<dbReference type="InterPro" id="IPR004358">
    <property type="entry name" value="Sig_transdc_His_kin-like_C"/>
</dbReference>
<dbReference type="PROSITE" id="PS50112">
    <property type="entry name" value="PAS"/>
    <property type="match status" value="1"/>
</dbReference>
<dbReference type="SMART" id="SM00388">
    <property type="entry name" value="HisKA"/>
    <property type="match status" value="1"/>
</dbReference>
<evidence type="ECO:0000256" key="5">
    <source>
        <dbReference type="ARBA" id="ARBA00023012"/>
    </source>
</evidence>
<dbReference type="SUPFAM" id="SSF55785">
    <property type="entry name" value="PYP-like sensor domain (PAS domain)"/>
    <property type="match status" value="1"/>
</dbReference>
<dbReference type="RefSeq" id="WP_131919742.1">
    <property type="nucleotide sequence ID" value="NZ_JAOQNU010000018.1"/>
</dbReference>
<dbReference type="EC" id="2.7.13.3" evidence="2"/>
<evidence type="ECO:0000259" key="7">
    <source>
        <dbReference type="PROSITE" id="PS50112"/>
    </source>
</evidence>
<feature type="domain" description="Histidine kinase" evidence="6">
    <location>
        <begin position="151"/>
        <end position="354"/>
    </location>
</feature>
<dbReference type="Pfam" id="PF02518">
    <property type="entry name" value="HATPase_c"/>
    <property type="match status" value="1"/>
</dbReference>
<dbReference type="Pfam" id="PF13426">
    <property type="entry name" value="PAS_9"/>
    <property type="match status" value="1"/>
</dbReference>
<dbReference type="Gene3D" id="3.30.565.10">
    <property type="entry name" value="Histidine kinase-like ATPase, C-terminal domain"/>
    <property type="match status" value="1"/>
</dbReference>
<gene>
    <name evidence="8" type="ORF">EDD73_11954</name>
</gene>
<dbReference type="NCBIfam" id="TIGR00229">
    <property type="entry name" value="sensory_box"/>
    <property type="match status" value="1"/>
</dbReference>
<dbReference type="PANTHER" id="PTHR43065:SF34">
    <property type="entry name" value="SPORULATION KINASE A"/>
    <property type="match status" value="1"/>
</dbReference>
<dbReference type="SMART" id="SM00091">
    <property type="entry name" value="PAS"/>
    <property type="match status" value="1"/>
</dbReference>
<evidence type="ECO:0000313" key="9">
    <source>
        <dbReference type="Proteomes" id="UP000294813"/>
    </source>
</evidence>
<evidence type="ECO:0000256" key="2">
    <source>
        <dbReference type="ARBA" id="ARBA00012438"/>
    </source>
</evidence>
<dbReference type="InterPro" id="IPR005467">
    <property type="entry name" value="His_kinase_dom"/>
</dbReference>
<dbReference type="SUPFAM" id="SSF55874">
    <property type="entry name" value="ATPase domain of HSP90 chaperone/DNA topoisomerase II/histidine kinase"/>
    <property type="match status" value="1"/>
</dbReference>
<proteinExistence type="predicted"/>
<keyword evidence="4" id="KW-0808">Transferase</keyword>
<dbReference type="InterPro" id="IPR000014">
    <property type="entry name" value="PAS"/>
</dbReference>
<keyword evidence="4" id="KW-0418">Kinase</keyword>
<dbReference type="InterPro" id="IPR003594">
    <property type="entry name" value="HATPase_dom"/>
</dbReference>
<dbReference type="PANTHER" id="PTHR43065">
    <property type="entry name" value="SENSOR HISTIDINE KINASE"/>
    <property type="match status" value="1"/>
</dbReference>
<keyword evidence="5" id="KW-0902">Two-component regulatory system</keyword>
<dbReference type="InterPro" id="IPR003661">
    <property type="entry name" value="HisK_dim/P_dom"/>
</dbReference>
<dbReference type="OrthoDB" id="505470at2"/>
<sequence length="354" mass="39572">MSIPVGYLPFSHMKNDVFYTVFRTSPQLMTIHQFPDGDFLDVNDSFTRFTGYTRAEVIGQSPKNKKFNGPFTHIDNFLTLLLNRTNPNGYMASYFTKDHQERVGLFSGVLVSLQGQACVVLQVQDITEQQQLLHDVKRNERLHLISHVAAGIGHEIRNPLTTVRGFLQLMHKKETDPTRTDQFALMIEELDHANNIITDFLSLTRSQPSSLSCYGLHAFITALLPAFHAMAEARSQTVVLTLDSSEPIVHIDQMEFRRLVRHLVQNGLEAMEPGQTLTIETASTPHAVLLKIRDQGCGIPAGNLAKIYHPFFTTKDHALGLGLAICEQIAAHHHATLQVDTGPQGTTFTVCLPH</sequence>
<protein>
    <recommendedName>
        <fullName evidence="2">histidine kinase</fullName>
        <ecNumber evidence="2">2.7.13.3</ecNumber>
    </recommendedName>
</protein>
<dbReference type="EMBL" id="SLXT01000019">
    <property type="protein sequence ID" value="TCP62706.1"/>
    <property type="molecule type" value="Genomic_DNA"/>
</dbReference>
<feature type="domain" description="PAS" evidence="7">
    <location>
        <begin position="36"/>
        <end position="61"/>
    </location>
</feature>
<reference evidence="8 9" key="1">
    <citation type="submission" date="2019-03" db="EMBL/GenBank/DDBJ databases">
        <title>Genomic Encyclopedia of Type Strains, Phase IV (KMG-IV): sequencing the most valuable type-strain genomes for metagenomic binning, comparative biology and taxonomic classification.</title>
        <authorList>
            <person name="Goeker M."/>
        </authorList>
    </citation>
    <scope>NUCLEOTIDE SEQUENCE [LARGE SCALE GENOMIC DNA]</scope>
    <source>
        <strain evidence="8 9">DSM 11170</strain>
    </source>
</reference>
<evidence type="ECO:0000259" key="6">
    <source>
        <dbReference type="PROSITE" id="PS50109"/>
    </source>
</evidence>
<keyword evidence="3" id="KW-0597">Phosphoprotein</keyword>
<comment type="caution">
    <text evidence="8">The sequence shown here is derived from an EMBL/GenBank/DDBJ whole genome shotgun (WGS) entry which is preliminary data.</text>
</comment>
<dbReference type="SMART" id="SM00387">
    <property type="entry name" value="HATPase_c"/>
    <property type="match status" value="1"/>
</dbReference>
<dbReference type="CDD" id="cd00130">
    <property type="entry name" value="PAS"/>
    <property type="match status" value="1"/>
</dbReference>
<dbReference type="Proteomes" id="UP000294813">
    <property type="component" value="Unassembled WGS sequence"/>
</dbReference>
<dbReference type="Gene3D" id="1.10.287.130">
    <property type="match status" value="1"/>
</dbReference>
<organism evidence="8 9">
    <name type="scientific">Heliophilum fasciatum</name>
    <dbReference type="NCBI Taxonomy" id="35700"/>
    <lineage>
        <taxon>Bacteria</taxon>
        <taxon>Bacillati</taxon>
        <taxon>Bacillota</taxon>
        <taxon>Clostridia</taxon>
        <taxon>Eubacteriales</taxon>
        <taxon>Heliobacteriaceae</taxon>
        <taxon>Heliophilum</taxon>
    </lineage>
</organism>